<protein>
    <submittedName>
        <fullName evidence="2">Amidohydrolase</fullName>
    </submittedName>
</protein>
<dbReference type="InterPro" id="IPR006680">
    <property type="entry name" value="Amidohydro-rel"/>
</dbReference>
<organism evidence="2 3">
    <name type="scientific">Paracoccus salipaludis</name>
    <dbReference type="NCBI Taxonomy" id="2032623"/>
    <lineage>
        <taxon>Bacteria</taxon>
        <taxon>Pseudomonadati</taxon>
        <taxon>Pseudomonadota</taxon>
        <taxon>Alphaproteobacteria</taxon>
        <taxon>Rhodobacterales</taxon>
        <taxon>Paracoccaceae</taxon>
        <taxon>Paracoccus</taxon>
    </lineage>
</organism>
<accession>A0A2A2GFE4</accession>
<dbReference type="GO" id="GO:0016810">
    <property type="term" value="F:hydrolase activity, acting on carbon-nitrogen (but not peptide) bonds"/>
    <property type="evidence" value="ECO:0007669"/>
    <property type="project" value="InterPro"/>
</dbReference>
<dbReference type="EMBL" id="NSJZ01000018">
    <property type="protein sequence ID" value="PAU96221.1"/>
    <property type="molecule type" value="Genomic_DNA"/>
</dbReference>
<dbReference type="Gene3D" id="3.20.20.140">
    <property type="entry name" value="Metal-dependent hydrolases"/>
    <property type="match status" value="1"/>
</dbReference>
<dbReference type="PANTHER" id="PTHR43135">
    <property type="entry name" value="ALPHA-D-RIBOSE 1-METHYLPHOSPHONATE 5-TRIPHOSPHATE DIPHOSPHATASE"/>
    <property type="match status" value="1"/>
</dbReference>
<keyword evidence="3" id="KW-1185">Reference proteome</keyword>
<dbReference type="InterPro" id="IPR057744">
    <property type="entry name" value="OTAase-like"/>
</dbReference>
<dbReference type="Pfam" id="PF01979">
    <property type="entry name" value="Amidohydro_1"/>
    <property type="match status" value="1"/>
</dbReference>
<dbReference type="OrthoDB" id="9765769at2"/>
<keyword evidence="2" id="KW-0378">Hydrolase</keyword>
<dbReference type="AlphaFoldDB" id="A0A2A2GFE4"/>
<dbReference type="CDD" id="cd01299">
    <property type="entry name" value="Met_dep_hydrolase_A"/>
    <property type="match status" value="1"/>
</dbReference>
<dbReference type="Gene3D" id="2.30.40.10">
    <property type="entry name" value="Urease, subunit C, domain 1"/>
    <property type="match status" value="1"/>
</dbReference>
<evidence type="ECO:0000313" key="2">
    <source>
        <dbReference type="EMBL" id="PAU96221.1"/>
    </source>
</evidence>
<dbReference type="SUPFAM" id="SSF51556">
    <property type="entry name" value="Metallo-dependent hydrolases"/>
    <property type="match status" value="1"/>
</dbReference>
<dbReference type="SUPFAM" id="SSF51338">
    <property type="entry name" value="Composite domain of metallo-dependent hydrolases"/>
    <property type="match status" value="1"/>
</dbReference>
<dbReference type="Proteomes" id="UP000218023">
    <property type="component" value="Unassembled WGS sequence"/>
</dbReference>
<dbReference type="InterPro" id="IPR051781">
    <property type="entry name" value="Metallo-dep_Hydrolase"/>
</dbReference>
<gene>
    <name evidence="2" type="ORF">CK240_14945</name>
</gene>
<evidence type="ECO:0000259" key="1">
    <source>
        <dbReference type="Pfam" id="PF01979"/>
    </source>
</evidence>
<sequence>MTRRSTLLALGGAITTALLTGGRPAAAQTAAPEPATLLSNVRIFDGLNDQLRPGHLLILGDKIAEVSEGQIQPPEGAQVIDGAGRVLMPGLTDAHWHMVFAPNSMANMVAADTGLMYAYAVAEAERTLMRGFTTIRDTGGPTFGLKQAIDQGGIPGPRVYPSGALISQTAGHGDFTAAYENTATLGGARSRYEDIGAFLIANGPAEVAAAVRQQFRRGASQVKISLGGGVISDSDPIDTLQYTPEEIRAAVQAATDWGTYVCAHVYTVDGIRRAIEGGVRSIEHGHIADEDTVRLMAERDVWLSIQPFEEGDNPLTPEQIAKAEPTSHWDRVVEWARLHGTRVAFGTDMLFQPNGTYKQSELLTRFARVFGNAGALRIATSGNCELFALSGRRNPYGEARLGVLERGAWADMLLVEGDPTQDINLLTDPDRNLAVIIKGGQVHKNLLG</sequence>
<dbReference type="InterPro" id="IPR032466">
    <property type="entry name" value="Metal_Hydrolase"/>
</dbReference>
<dbReference type="PANTHER" id="PTHR43135:SF3">
    <property type="entry name" value="ALPHA-D-RIBOSE 1-METHYLPHOSPHONATE 5-TRIPHOSPHATE DIPHOSPHATASE"/>
    <property type="match status" value="1"/>
</dbReference>
<comment type="caution">
    <text evidence="2">The sequence shown here is derived from an EMBL/GenBank/DDBJ whole genome shotgun (WGS) entry which is preliminary data.</text>
</comment>
<proteinExistence type="predicted"/>
<reference evidence="2 3" key="1">
    <citation type="submission" date="2017-09" db="EMBL/GenBank/DDBJ databases">
        <title>Paracoccus alkalisoli sp. nov., isolated from saline alkaline soil.</title>
        <authorList>
            <person name="Dong X."/>
            <person name="Zhang G."/>
        </authorList>
    </citation>
    <scope>NUCLEOTIDE SEQUENCE [LARGE SCALE GENOMIC DNA]</scope>
    <source>
        <strain evidence="2 3">WN007</strain>
    </source>
</reference>
<dbReference type="InterPro" id="IPR011059">
    <property type="entry name" value="Metal-dep_hydrolase_composite"/>
</dbReference>
<name>A0A2A2GFE4_9RHOB</name>
<evidence type="ECO:0000313" key="3">
    <source>
        <dbReference type="Proteomes" id="UP000218023"/>
    </source>
</evidence>
<feature type="domain" description="Amidohydrolase-related" evidence="1">
    <location>
        <begin position="86"/>
        <end position="441"/>
    </location>
</feature>